<reference evidence="3 4" key="1">
    <citation type="submission" date="2018-03" db="EMBL/GenBank/DDBJ databases">
        <title>Genomes of Pezizomycetes fungi and the evolution of truffles.</title>
        <authorList>
            <person name="Murat C."/>
            <person name="Payen T."/>
            <person name="Noel B."/>
            <person name="Kuo A."/>
            <person name="Martin F.M."/>
        </authorList>
    </citation>
    <scope>NUCLEOTIDE SEQUENCE [LARGE SCALE GENOMIC DNA]</scope>
    <source>
        <strain evidence="3">091103-1</strain>
    </source>
</reference>
<accession>A0A317SKT7</accession>
<organism evidence="3 4">
    <name type="scientific">Tuber magnatum</name>
    <name type="common">white Piedmont truffle</name>
    <dbReference type="NCBI Taxonomy" id="42249"/>
    <lineage>
        <taxon>Eukaryota</taxon>
        <taxon>Fungi</taxon>
        <taxon>Dikarya</taxon>
        <taxon>Ascomycota</taxon>
        <taxon>Pezizomycotina</taxon>
        <taxon>Pezizomycetes</taxon>
        <taxon>Pezizales</taxon>
        <taxon>Tuberaceae</taxon>
        <taxon>Tuber</taxon>
    </lineage>
</organism>
<evidence type="ECO:0000313" key="3">
    <source>
        <dbReference type="EMBL" id="PWW74377.1"/>
    </source>
</evidence>
<name>A0A317SKT7_9PEZI</name>
<feature type="domain" description="Cytochrome b5 heme-binding" evidence="2">
    <location>
        <begin position="57"/>
        <end position="95"/>
    </location>
</feature>
<gene>
    <name evidence="3" type="ORF">C7212DRAFT_365362</name>
</gene>
<dbReference type="Pfam" id="PF00173">
    <property type="entry name" value="Cyt-b5"/>
    <property type="match status" value="1"/>
</dbReference>
<sequence length="166" mass="19121">MGWMRKAKDREHYGDERAEDEDLVEVEHIEYITDENPGAPAVKRYENETVPFLDPKVVAEHTSVEADSIRIMIDGIVYDVTTFVTEHRGGTEIIEYFWRSELPVTKSHLEGFKDNLGIGWTEGLGNKWPEQETIWTGQRGTPGGDRDMWSRDLTRDDEPDEHISLS</sequence>
<evidence type="ECO:0000313" key="4">
    <source>
        <dbReference type="Proteomes" id="UP000246991"/>
    </source>
</evidence>
<dbReference type="SUPFAM" id="SSF55856">
    <property type="entry name" value="Cytochrome b5-like heme/steroid binding domain"/>
    <property type="match status" value="1"/>
</dbReference>
<comment type="caution">
    <text evidence="3">The sequence shown here is derived from an EMBL/GenBank/DDBJ whole genome shotgun (WGS) entry which is preliminary data.</text>
</comment>
<protein>
    <recommendedName>
        <fullName evidence="2">Cytochrome b5 heme-binding domain-containing protein</fullName>
    </recommendedName>
</protein>
<dbReference type="OrthoDB" id="260519at2759"/>
<dbReference type="EMBL" id="PYWC01000063">
    <property type="protein sequence ID" value="PWW74377.1"/>
    <property type="molecule type" value="Genomic_DNA"/>
</dbReference>
<dbReference type="InterPro" id="IPR001199">
    <property type="entry name" value="Cyt_B5-like_heme/steroid-bd"/>
</dbReference>
<feature type="compositionally biased region" description="Basic and acidic residues" evidence="1">
    <location>
        <begin position="144"/>
        <end position="166"/>
    </location>
</feature>
<keyword evidence="4" id="KW-1185">Reference proteome</keyword>
<dbReference type="AlphaFoldDB" id="A0A317SKT7"/>
<feature type="region of interest" description="Disordered" evidence="1">
    <location>
        <begin position="133"/>
        <end position="166"/>
    </location>
</feature>
<proteinExistence type="predicted"/>
<dbReference type="Proteomes" id="UP000246991">
    <property type="component" value="Unassembled WGS sequence"/>
</dbReference>
<dbReference type="Gene3D" id="3.10.120.10">
    <property type="entry name" value="Cytochrome b5-like heme/steroid binding domain"/>
    <property type="match status" value="1"/>
</dbReference>
<evidence type="ECO:0000256" key="1">
    <source>
        <dbReference type="SAM" id="MobiDB-lite"/>
    </source>
</evidence>
<dbReference type="InterPro" id="IPR036400">
    <property type="entry name" value="Cyt_B5-like_heme/steroid_sf"/>
</dbReference>
<evidence type="ECO:0000259" key="2">
    <source>
        <dbReference type="Pfam" id="PF00173"/>
    </source>
</evidence>